<accession>A0A5C6B1J5</accession>
<protein>
    <recommendedName>
        <fullName evidence="1">Transposase Tn5 dimerisation domain-containing protein</fullName>
    </recommendedName>
</protein>
<feature type="domain" description="Transposase Tn5 dimerisation" evidence="1">
    <location>
        <begin position="2"/>
        <end position="87"/>
    </location>
</feature>
<dbReference type="EMBL" id="SJPU01000013">
    <property type="protein sequence ID" value="TWU05451.1"/>
    <property type="molecule type" value="Genomic_DNA"/>
</dbReference>
<proteinExistence type="predicted"/>
<dbReference type="RefSeq" id="WP_146410063.1">
    <property type="nucleotide sequence ID" value="NZ_SJPU01000013.1"/>
</dbReference>
<comment type="caution">
    <text evidence="2">The sequence shown here is derived from an EMBL/GenBank/DDBJ whole genome shotgun (WGS) entry which is preliminary data.</text>
</comment>
<evidence type="ECO:0000313" key="2">
    <source>
        <dbReference type="EMBL" id="TWU05451.1"/>
    </source>
</evidence>
<dbReference type="Pfam" id="PF02281">
    <property type="entry name" value="Dimer_Tnp_Tn5"/>
    <property type="match status" value="1"/>
</dbReference>
<dbReference type="OrthoDB" id="282824at2"/>
<name>A0A5C6B1J5_9BACT</name>
<dbReference type="InterPro" id="IPR003201">
    <property type="entry name" value="Transposase_Tn5"/>
</dbReference>
<dbReference type="AlphaFoldDB" id="A0A5C6B1J5"/>
<organism evidence="2 3">
    <name type="scientific">Allorhodopirellula heiligendammensis</name>
    <dbReference type="NCBI Taxonomy" id="2714739"/>
    <lineage>
        <taxon>Bacteria</taxon>
        <taxon>Pseudomonadati</taxon>
        <taxon>Planctomycetota</taxon>
        <taxon>Planctomycetia</taxon>
        <taxon>Pirellulales</taxon>
        <taxon>Pirellulaceae</taxon>
        <taxon>Allorhodopirellula</taxon>
    </lineage>
</organism>
<dbReference type="SUPFAM" id="SSF53098">
    <property type="entry name" value="Ribonuclease H-like"/>
    <property type="match status" value="1"/>
</dbReference>
<evidence type="ECO:0000259" key="1">
    <source>
        <dbReference type="Pfam" id="PF02281"/>
    </source>
</evidence>
<dbReference type="InterPro" id="IPR012337">
    <property type="entry name" value="RNaseH-like_sf"/>
</dbReference>
<reference evidence="2 3" key="1">
    <citation type="journal article" date="2020" name="Antonie Van Leeuwenhoek">
        <title>Rhodopirellula heiligendammensis sp. nov., Rhodopirellula pilleata sp. nov., and Rhodopirellula solitaria sp. nov. isolated from natural or artificial marine surfaces in Northern Germany and California, USA, and emended description of the genus Rhodopirellula.</title>
        <authorList>
            <person name="Kallscheuer N."/>
            <person name="Wiegand S."/>
            <person name="Jogler M."/>
            <person name="Boedeker C."/>
            <person name="Peeters S.H."/>
            <person name="Rast P."/>
            <person name="Heuer A."/>
            <person name="Jetten M.S.M."/>
            <person name="Rohde M."/>
            <person name="Jogler C."/>
        </authorList>
    </citation>
    <scope>NUCLEOTIDE SEQUENCE [LARGE SCALE GENOMIC DNA]</scope>
    <source>
        <strain evidence="2 3">Poly21</strain>
    </source>
</reference>
<gene>
    <name evidence="2" type="ORF">Poly21_56580</name>
</gene>
<evidence type="ECO:0000313" key="3">
    <source>
        <dbReference type="Proteomes" id="UP000319908"/>
    </source>
</evidence>
<dbReference type="InterPro" id="IPR014737">
    <property type="entry name" value="Transposase_Tn5-like_C"/>
</dbReference>
<dbReference type="Gene3D" id="1.10.740.10">
    <property type="entry name" value="Transferase Inhibitor Protein From Tn5, Chain"/>
    <property type="match status" value="1"/>
</dbReference>
<keyword evidence="3" id="KW-1185">Reference proteome</keyword>
<sequence length="103" mass="11620">MIIAWRSLYICRVSRTHADASCEKVYTAAEWKSVWQVVRKIRPPRKPPTLMEMTKIVAELGGYINRKNTGPPGPQSMWLGLQAMHIMAACWMAFGPGADQKCV</sequence>
<dbReference type="Proteomes" id="UP000319908">
    <property type="component" value="Unassembled WGS sequence"/>
</dbReference>